<dbReference type="eggNOG" id="COG4966">
    <property type="taxonomic scope" value="Bacteria"/>
</dbReference>
<evidence type="ECO:0000313" key="2">
    <source>
        <dbReference type="Proteomes" id="UP000002770"/>
    </source>
</evidence>
<accession>G9EQ32</accession>
<gene>
    <name evidence="1" type="ORF">LDG_7376</name>
</gene>
<organism evidence="1 2">
    <name type="scientific">Legionella drancourtii LLAP12</name>
    <dbReference type="NCBI Taxonomy" id="658187"/>
    <lineage>
        <taxon>Bacteria</taxon>
        <taxon>Pseudomonadati</taxon>
        <taxon>Pseudomonadota</taxon>
        <taxon>Gammaproteobacteria</taxon>
        <taxon>Legionellales</taxon>
        <taxon>Legionellaceae</taxon>
        <taxon>Legionella</taxon>
    </lineage>
</organism>
<dbReference type="InParanoid" id="G9EQ32"/>
<keyword evidence="2" id="KW-1185">Reference proteome</keyword>
<proteinExistence type="predicted"/>
<reference evidence="1 2" key="1">
    <citation type="journal article" date="2011" name="BMC Genomics">
        <title>Insight into cross-talk between intra-amoebal pathogens.</title>
        <authorList>
            <person name="Gimenez G."/>
            <person name="Bertelli C."/>
            <person name="Moliner C."/>
            <person name="Robert C."/>
            <person name="Raoult D."/>
            <person name="Fournier P.E."/>
            <person name="Greub G."/>
        </authorList>
    </citation>
    <scope>NUCLEOTIDE SEQUENCE [LARGE SCALE GENOMIC DNA]</scope>
    <source>
        <strain evidence="1 2">LLAP12</strain>
    </source>
</reference>
<dbReference type="STRING" id="658187.LDG_7376"/>
<dbReference type="EMBL" id="JH413828">
    <property type="protein sequence ID" value="EHL30607.1"/>
    <property type="molecule type" value="Genomic_DNA"/>
</dbReference>
<name>G9EQ32_9GAMM</name>
<dbReference type="AlphaFoldDB" id="G9EQ32"/>
<dbReference type="HOGENOM" id="CLU_2954889_0_0_6"/>
<evidence type="ECO:0000313" key="1">
    <source>
        <dbReference type="EMBL" id="EHL30607.1"/>
    </source>
</evidence>
<sequence>MVGSVENSSDVLVVLGASPGSFPAGITAIDTGSNSFTVQSTSGLMLTAGQFMVGKCDGC</sequence>
<protein>
    <submittedName>
        <fullName evidence="1">Uncharacterized protein</fullName>
    </submittedName>
</protein>
<dbReference type="Proteomes" id="UP000002770">
    <property type="component" value="Unassembled WGS sequence"/>
</dbReference>